<evidence type="ECO:0000259" key="2">
    <source>
        <dbReference type="Pfam" id="PF00496"/>
    </source>
</evidence>
<evidence type="ECO:0000313" key="4">
    <source>
        <dbReference type="Proteomes" id="UP000634476"/>
    </source>
</evidence>
<dbReference type="PIRSF" id="PIRSF002741">
    <property type="entry name" value="MppA"/>
    <property type="match status" value="1"/>
</dbReference>
<dbReference type="Gene3D" id="3.40.190.10">
    <property type="entry name" value="Periplasmic binding protein-like II"/>
    <property type="match status" value="1"/>
</dbReference>
<gene>
    <name evidence="3" type="ORF">Pta02_34690</name>
</gene>
<dbReference type="EMBL" id="BOOK01000024">
    <property type="protein sequence ID" value="GII01461.1"/>
    <property type="molecule type" value="Genomic_DNA"/>
</dbReference>
<feature type="signal peptide" evidence="1">
    <location>
        <begin position="1"/>
        <end position="38"/>
    </location>
</feature>
<dbReference type="Proteomes" id="UP000634476">
    <property type="component" value="Unassembled WGS sequence"/>
</dbReference>
<proteinExistence type="predicted"/>
<name>A0A8J3SXC8_9ACTN</name>
<organism evidence="3 4">
    <name type="scientific">Planobispora takensis</name>
    <dbReference type="NCBI Taxonomy" id="1367882"/>
    <lineage>
        <taxon>Bacteria</taxon>
        <taxon>Bacillati</taxon>
        <taxon>Actinomycetota</taxon>
        <taxon>Actinomycetes</taxon>
        <taxon>Streptosporangiales</taxon>
        <taxon>Streptosporangiaceae</taxon>
        <taxon>Planobispora</taxon>
    </lineage>
</organism>
<dbReference type="Gene3D" id="3.10.105.10">
    <property type="entry name" value="Dipeptide-binding Protein, Domain 3"/>
    <property type="match status" value="1"/>
</dbReference>
<dbReference type="GO" id="GO:0042597">
    <property type="term" value="C:periplasmic space"/>
    <property type="evidence" value="ECO:0007669"/>
    <property type="project" value="UniProtKB-ARBA"/>
</dbReference>
<dbReference type="InterPro" id="IPR039424">
    <property type="entry name" value="SBP_5"/>
</dbReference>
<protein>
    <submittedName>
        <fullName evidence="3">Peptide ABC transporter substrate-binding protein</fullName>
    </submittedName>
</protein>
<dbReference type="Pfam" id="PF00496">
    <property type="entry name" value="SBP_bac_5"/>
    <property type="match status" value="1"/>
</dbReference>
<evidence type="ECO:0000256" key="1">
    <source>
        <dbReference type="SAM" id="SignalP"/>
    </source>
</evidence>
<accession>A0A8J3SXC8</accession>
<dbReference type="GO" id="GO:1904680">
    <property type="term" value="F:peptide transmembrane transporter activity"/>
    <property type="evidence" value="ECO:0007669"/>
    <property type="project" value="TreeGrafter"/>
</dbReference>
<feature type="domain" description="Solute-binding protein family 5" evidence="2">
    <location>
        <begin position="89"/>
        <end position="402"/>
    </location>
</feature>
<dbReference type="InterPro" id="IPR000914">
    <property type="entry name" value="SBP_5_dom"/>
</dbReference>
<feature type="chain" id="PRO_5035229078" evidence="1">
    <location>
        <begin position="39"/>
        <end position="518"/>
    </location>
</feature>
<keyword evidence="4" id="KW-1185">Reference proteome</keyword>
<dbReference type="Gene3D" id="3.90.76.10">
    <property type="entry name" value="Dipeptide-binding Protein, Domain 1"/>
    <property type="match status" value="1"/>
</dbReference>
<dbReference type="AlphaFoldDB" id="A0A8J3SXC8"/>
<dbReference type="SUPFAM" id="SSF53850">
    <property type="entry name" value="Periplasmic binding protein-like II"/>
    <property type="match status" value="1"/>
</dbReference>
<dbReference type="PANTHER" id="PTHR30290">
    <property type="entry name" value="PERIPLASMIC BINDING COMPONENT OF ABC TRANSPORTER"/>
    <property type="match status" value="1"/>
</dbReference>
<sequence length="518" mass="55220">MCSSERTPAMPVRRLLSPLALLTSVVLALTACGGTQSAAPGSPTGGTTLKWGWTLPTTWDPVTSSAGNDVNVLSLVYSAITRLDDKGEATPGLATGWKYAEDGKSVAFTLRPGLTFSDGSPLDATAVRKSLLRGRDQKDSLIASQLRNVEDVEVVSPTEFEVVLEQADYQIPALLAGKTGMVVNPKAFEADAKGVSTKPAGSGPFTLNRLVPGSHANLVRNPSYYDAANIHLDAFEVKAVTEPATVVAGLQSGQYDVAQLPPEQIEAARAAGLQIDLIPSLTVRVLDVNNKIAPFDDPKVTEALKYAVDRKALLETSNFGVGEVNVQPFPKGHLGYNPELENLYPHDPAKARRLLAEAGHPNGIDVPLTTGAPQGLPEQVQEQLKEAGIRTTIKLIAPAQHTQLVYVQHNVALAPDGFVGRESPLQALSVVYGPEGLMNPGRNTPEALLEKFEEIRTTPLDDPGYAGALQEAVAIGVKELPNVWLFSTPRIFARNPKVSPLPTGPAVQRFDGVRITNP</sequence>
<comment type="caution">
    <text evidence="3">The sequence shown here is derived from an EMBL/GenBank/DDBJ whole genome shotgun (WGS) entry which is preliminary data.</text>
</comment>
<evidence type="ECO:0000313" key="3">
    <source>
        <dbReference type="EMBL" id="GII01461.1"/>
    </source>
</evidence>
<dbReference type="GO" id="GO:0043190">
    <property type="term" value="C:ATP-binding cassette (ABC) transporter complex"/>
    <property type="evidence" value="ECO:0007669"/>
    <property type="project" value="InterPro"/>
</dbReference>
<dbReference type="GO" id="GO:0015833">
    <property type="term" value="P:peptide transport"/>
    <property type="evidence" value="ECO:0007669"/>
    <property type="project" value="TreeGrafter"/>
</dbReference>
<dbReference type="InterPro" id="IPR030678">
    <property type="entry name" value="Peptide/Ni-bd"/>
</dbReference>
<reference evidence="3" key="1">
    <citation type="submission" date="2021-01" db="EMBL/GenBank/DDBJ databases">
        <title>Whole genome shotgun sequence of Planobispora takensis NBRC 109077.</title>
        <authorList>
            <person name="Komaki H."/>
            <person name="Tamura T."/>
        </authorList>
    </citation>
    <scope>NUCLEOTIDE SEQUENCE</scope>
    <source>
        <strain evidence="3">NBRC 109077</strain>
    </source>
</reference>
<dbReference type="PROSITE" id="PS51257">
    <property type="entry name" value="PROKAR_LIPOPROTEIN"/>
    <property type="match status" value="1"/>
</dbReference>
<dbReference type="CDD" id="cd08496">
    <property type="entry name" value="PBP2_NikA_DppA_OppA_like_9"/>
    <property type="match status" value="1"/>
</dbReference>
<keyword evidence="1" id="KW-0732">Signal</keyword>